<evidence type="ECO:0000256" key="1">
    <source>
        <dbReference type="SAM" id="Phobius"/>
    </source>
</evidence>
<evidence type="ECO:0000313" key="2">
    <source>
        <dbReference type="EMBL" id="QNN62836.1"/>
    </source>
</evidence>
<dbReference type="EMBL" id="CP060716">
    <property type="protein sequence ID" value="QNN62836.1"/>
    <property type="molecule type" value="Genomic_DNA"/>
</dbReference>
<protein>
    <submittedName>
        <fullName evidence="2">Uncharacterized protein</fullName>
    </submittedName>
</protein>
<keyword evidence="3" id="KW-1185">Reference proteome</keyword>
<dbReference type="RefSeq" id="WP_187555306.1">
    <property type="nucleotide sequence ID" value="NZ_CP060716.1"/>
</dbReference>
<keyword evidence="1" id="KW-1133">Transmembrane helix</keyword>
<name>A0A7G9S4R1_9MICO</name>
<accession>A0A7G9S4R1</accession>
<keyword evidence="1" id="KW-0472">Membrane</keyword>
<keyword evidence="1" id="KW-0812">Transmembrane</keyword>
<organism evidence="2 3">
    <name type="scientific">Leucobacter denitrificans</name>
    <dbReference type="NCBI Taxonomy" id="683042"/>
    <lineage>
        <taxon>Bacteria</taxon>
        <taxon>Bacillati</taxon>
        <taxon>Actinomycetota</taxon>
        <taxon>Actinomycetes</taxon>
        <taxon>Micrococcales</taxon>
        <taxon>Microbacteriaceae</taxon>
        <taxon>Leucobacter</taxon>
    </lineage>
</organism>
<proteinExistence type="predicted"/>
<reference evidence="2 3" key="1">
    <citation type="submission" date="2020-08" db="EMBL/GenBank/DDBJ databases">
        <title>Genome sequence of Leucobacter denitrificans KACC 14055T.</title>
        <authorList>
            <person name="Hyun D.-W."/>
            <person name="Bae J.-W."/>
        </authorList>
    </citation>
    <scope>NUCLEOTIDE SEQUENCE [LARGE SCALE GENOMIC DNA]</scope>
    <source>
        <strain evidence="2 3">KACC 14055</strain>
    </source>
</reference>
<evidence type="ECO:0000313" key="3">
    <source>
        <dbReference type="Proteomes" id="UP000515934"/>
    </source>
</evidence>
<dbReference type="Proteomes" id="UP000515934">
    <property type="component" value="Chromosome"/>
</dbReference>
<feature type="transmembrane region" description="Helical" evidence="1">
    <location>
        <begin position="63"/>
        <end position="80"/>
    </location>
</feature>
<dbReference type="KEGG" id="ldn:H9L06_00045"/>
<dbReference type="AlphaFoldDB" id="A0A7G9S4R1"/>
<sequence length="249" mass="26380">MTNPTSPSPAAAGRSFRVTPERRAEAKRARRNVAIVAIVLLALSFLPWLLWGPHGIARPSLRYAAIVLSVLAVLTLIRVWRIVRKAERFVGPDGAVLEITSSSITVAGDTVIPLTAVSGVWALDSAPALRARAQHTLFGAPGRAMLSAGVNTANITIGITDCAAISDPSSRVKRFRTLASGNTPGRIEFPFGSQFGTEELQDAFAVMKSLLPVEVPVRLATGALDYAAAWAGTADDVTTIREREASAQA</sequence>
<feature type="transmembrane region" description="Helical" evidence="1">
    <location>
        <begin position="32"/>
        <end position="51"/>
    </location>
</feature>
<gene>
    <name evidence="2" type="ORF">H9L06_00045</name>
</gene>